<evidence type="ECO:0000256" key="4">
    <source>
        <dbReference type="ARBA" id="ARBA00022741"/>
    </source>
</evidence>
<dbReference type="SUPFAM" id="SSF55874">
    <property type="entry name" value="ATPase domain of HSP90 chaperone/DNA topoisomerase II/histidine kinase"/>
    <property type="match status" value="1"/>
</dbReference>
<dbReference type="EMBL" id="JACGZW010000001">
    <property type="protein sequence ID" value="MBB1152085.1"/>
    <property type="molecule type" value="Genomic_DNA"/>
</dbReference>
<evidence type="ECO:0000256" key="6">
    <source>
        <dbReference type="ARBA" id="ARBA00023029"/>
    </source>
</evidence>
<comment type="similarity">
    <text evidence="2">Belongs to the type II topoisomerase GyrB family.</text>
</comment>
<feature type="region of interest" description="Disordered" evidence="9">
    <location>
        <begin position="112"/>
        <end position="134"/>
    </location>
</feature>
<protein>
    <recommendedName>
        <fullName evidence="3">DNA topoisomerase (ATP-hydrolyzing)</fullName>
        <ecNumber evidence="3">5.6.2.2</ecNumber>
    </recommendedName>
</protein>
<evidence type="ECO:0000256" key="8">
    <source>
        <dbReference type="ARBA" id="ARBA00023235"/>
    </source>
</evidence>
<sequence>MSGSGQAAGGFVAESFGGTGDERCGHGGERMCWSADQVKRRWQDGWMPLPEPTTHDWCRDHDPEHLRLIRENPQRYAPTGMCHLILEVLAYAADEAEDRGAGRAVVEFHPDGSVSVSDDGRGTQMAVGDDGRPVRKPVMATKDFRYFDSPPAAPLPDGHPRYGMSVVAALSEWLVHTNRRAEGAWTQPYRHGVPADELVSVPSDGTTGTTVRFLPAEGLGGEVSAESVRPLAERLSEVLVVEV</sequence>
<dbReference type="PANTHER" id="PTHR45866">
    <property type="entry name" value="DNA GYRASE/TOPOISOMERASE SUBUNIT B"/>
    <property type="match status" value="1"/>
</dbReference>
<evidence type="ECO:0000256" key="1">
    <source>
        <dbReference type="ARBA" id="ARBA00000185"/>
    </source>
</evidence>
<dbReference type="PANTHER" id="PTHR45866:SF1">
    <property type="entry name" value="DNA GYRASE SUBUNIT B, MITOCHONDRIAL"/>
    <property type="match status" value="1"/>
</dbReference>
<reference evidence="10 11" key="1">
    <citation type="submission" date="2020-08" db="EMBL/GenBank/DDBJ databases">
        <title>Amycolatopsis sp. nov. DR6-1 isolated from Dendrobium heterocarpum.</title>
        <authorList>
            <person name="Tedsree N."/>
            <person name="Kuncharoen N."/>
            <person name="Likhitwitayawuid K."/>
            <person name="Tanasupawat S."/>
        </authorList>
    </citation>
    <scope>NUCLEOTIDE SEQUENCE [LARGE SCALE GENOMIC DNA]</scope>
    <source>
        <strain evidence="10 11">DR6-1</strain>
    </source>
</reference>
<proteinExistence type="inferred from homology"/>
<keyword evidence="8" id="KW-0413">Isomerase</keyword>
<dbReference type="Gene3D" id="3.30.565.10">
    <property type="entry name" value="Histidine kinase-like ATPase, C-terminal domain"/>
    <property type="match status" value="1"/>
</dbReference>
<evidence type="ECO:0000256" key="3">
    <source>
        <dbReference type="ARBA" id="ARBA00012895"/>
    </source>
</evidence>
<dbReference type="AlphaFoldDB" id="A0A7W3Z8D7"/>
<keyword evidence="7" id="KW-0238">DNA-binding</keyword>
<evidence type="ECO:0000256" key="2">
    <source>
        <dbReference type="ARBA" id="ARBA00010708"/>
    </source>
</evidence>
<dbReference type="GO" id="GO:0003918">
    <property type="term" value="F:DNA topoisomerase type II (double strand cut, ATP-hydrolyzing) activity"/>
    <property type="evidence" value="ECO:0007669"/>
    <property type="project" value="UniProtKB-EC"/>
</dbReference>
<dbReference type="EC" id="5.6.2.2" evidence="3"/>
<evidence type="ECO:0000256" key="7">
    <source>
        <dbReference type="ARBA" id="ARBA00023125"/>
    </source>
</evidence>
<keyword evidence="11" id="KW-1185">Reference proteome</keyword>
<name>A0A7W3Z8D7_9PSEU</name>
<keyword evidence="4" id="KW-0547">Nucleotide-binding</keyword>
<gene>
    <name evidence="10" type="ORF">H4281_02980</name>
</gene>
<dbReference type="GO" id="GO:0003677">
    <property type="term" value="F:DNA binding"/>
    <property type="evidence" value="ECO:0007669"/>
    <property type="project" value="UniProtKB-KW"/>
</dbReference>
<comment type="caution">
    <text evidence="10">The sequence shown here is derived from an EMBL/GenBank/DDBJ whole genome shotgun (WGS) entry which is preliminary data.</text>
</comment>
<dbReference type="GO" id="GO:0005524">
    <property type="term" value="F:ATP binding"/>
    <property type="evidence" value="ECO:0007669"/>
    <property type="project" value="UniProtKB-KW"/>
</dbReference>
<dbReference type="InterPro" id="IPR036890">
    <property type="entry name" value="HATPase_C_sf"/>
</dbReference>
<dbReference type="Proteomes" id="UP000526734">
    <property type="component" value="Unassembled WGS sequence"/>
</dbReference>
<evidence type="ECO:0000313" key="10">
    <source>
        <dbReference type="EMBL" id="MBB1152085.1"/>
    </source>
</evidence>
<comment type="catalytic activity">
    <reaction evidence="1">
        <text>ATP-dependent breakage, passage and rejoining of double-stranded DNA.</text>
        <dbReference type="EC" id="5.6.2.2"/>
    </reaction>
</comment>
<evidence type="ECO:0000256" key="5">
    <source>
        <dbReference type="ARBA" id="ARBA00022840"/>
    </source>
</evidence>
<evidence type="ECO:0000313" key="11">
    <source>
        <dbReference type="Proteomes" id="UP000526734"/>
    </source>
</evidence>
<keyword evidence="6" id="KW-0799">Topoisomerase</keyword>
<keyword evidence="5" id="KW-0067">ATP-binding</keyword>
<evidence type="ECO:0000256" key="9">
    <source>
        <dbReference type="SAM" id="MobiDB-lite"/>
    </source>
</evidence>
<organism evidence="10 11">
    <name type="scientific">Amycolatopsis dendrobii</name>
    <dbReference type="NCBI Taxonomy" id="2760662"/>
    <lineage>
        <taxon>Bacteria</taxon>
        <taxon>Bacillati</taxon>
        <taxon>Actinomycetota</taxon>
        <taxon>Actinomycetes</taxon>
        <taxon>Pseudonocardiales</taxon>
        <taxon>Pseudonocardiaceae</taxon>
        <taxon>Amycolatopsis</taxon>
    </lineage>
</organism>
<accession>A0A7W3Z8D7</accession>